<feature type="compositionally biased region" description="Polar residues" evidence="1">
    <location>
        <begin position="80"/>
        <end position="95"/>
    </location>
</feature>
<evidence type="ECO:0000256" key="1">
    <source>
        <dbReference type="SAM" id="MobiDB-lite"/>
    </source>
</evidence>
<organism evidence="2 3">
    <name type="scientific">Ilyodon furcidens</name>
    <name type="common">goldbreast splitfin</name>
    <dbReference type="NCBI Taxonomy" id="33524"/>
    <lineage>
        <taxon>Eukaryota</taxon>
        <taxon>Metazoa</taxon>
        <taxon>Chordata</taxon>
        <taxon>Craniata</taxon>
        <taxon>Vertebrata</taxon>
        <taxon>Euteleostomi</taxon>
        <taxon>Actinopterygii</taxon>
        <taxon>Neopterygii</taxon>
        <taxon>Teleostei</taxon>
        <taxon>Neoteleostei</taxon>
        <taxon>Acanthomorphata</taxon>
        <taxon>Ovalentaria</taxon>
        <taxon>Atherinomorphae</taxon>
        <taxon>Cyprinodontiformes</taxon>
        <taxon>Goodeidae</taxon>
        <taxon>Ilyodon</taxon>
    </lineage>
</organism>
<reference evidence="2 3" key="1">
    <citation type="submission" date="2021-06" db="EMBL/GenBank/DDBJ databases">
        <authorList>
            <person name="Palmer J.M."/>
        </authorList>
    </citation>
    <scope>NUCLEOTIDE SEQUENCE [LARGE SCALE GENOMIC DNA]</scope>
    <source>
        <strain evidence="3">if_2019</strain>
        <tissue evidence="2">Muscle</tissue>
    </source>
</reference>
<keyword evidence="3" id="KW-1185">Reference proteome</keyword>
<accession>A0ABV0T269</accession>
<protein>
    <submittedName>
        <fullName evidence="2">Uncharacterized protein</fullName>
    </submittedName>
</protein>
<name>A0ABV0T269_9TELE</name>
<evidence type="ECO:0000313" key="2">
    <source>
        <dbReference type="EMBL" id="MEQ2226879.1"/>
    </source>
</evidence>
<comment type="caution">
    <text evidence="2">The sequence shown here is derived from an EMBL/GenBank/DDBJ whole genome shotgun (WGS) entry which is preliminary data.</text>
</comment>
<proteinExistence type="predicted"/>
<feature type="region of interest" description="Disordered" evidence="1">
    <location>
        <begin position="75"/>
        <end position="95"/>
    </location>
</feature>
<sequence>MNVLRGELTEVGNRLETIECNQATPPSLEEWGGKKKPTSQVETFEGEPYLRYPERTCRSDLENVEAALQRLPFQAHGVPHTSTEARTGVNSQNRFSVAVPHPTVISGHERYLAGDPAGVNSSRLRG</sequence>
<dbReference type="EMBL" id="JAHRIQ010016612">
    <property type="protein sequence ID" value="MEQ2226879.1"/>
    <property type="molecule type" value="Genomic_DNA"/>
</dbReference>
<dbReference type="Proteomes" id="UP001482620">
    <property type="component" value="Unassembled WGS sequence"/>
</dbReference>
<gene>
    <name evidence="2" type="ORF">ILYODFUR_031846</name>
</gene>
<evidence type="ECO:0000313" key="3">
    <source>
        <dbReference type="Proteomes" id="UP001482620"/>
    </source>
</evidence>